<dbReference type="SUPFAM" id="SSF52540">
    <property type="entry name" value="P-loop containing nucleoside triphosphate hydrolases"/>
    <property type="match status" value="1"/>
</dbReference>
<protein>
    <recommendedName>
        <fullName evidence="2">DNA polymerase III subunit delta</fullName>
        <ecNumber evidence="1">2.7.7.7</ecNumber>
    </recommendedName>
</protein>
<dbReference type="GO" id="GO:0009360">
    <property type="term" value="C:DNA polymerase III complex"/>
    <property type="evidence" value="ECO:0007669"/>
    <property type="project" value="InterPro"/>
</dbReference>
<comment type="catalytic activity">
    <reaction evidence="8">
        <text>DNA(n) + a 2'-deoxyribonucleoside 5'-triphosphate = DNA(n+1) + diphosphate</text>
        <dbReference type="Rhea" id="RHEA:22508"/>
        <dbReference type="Rhea" id="RHEA-COMP:17339"/>
        <dbReference type="Rhea" id="RHEA-COMP:17340"/>
        <dbReference type="ChEBI" id="CHEBI:33019"/>
        <dbReference type="ChEBI" id="CHEBI:61560"/>
        <dbReference type="ChEBI" id="CHEBI:173112"/>
        <dbReference type="EC" id="2.7.7.7"/>
    </reaction>
</comment>
<keyword evidence="12" id="KW-1185">Reference proteome</keyword>
<evidence type="ECO:0000259" key="9">
    <source>
        <dbReference type="Pfam" id="PF06144"/>
    </source>
</evidence>
<evidence type="ECO:0000256" key="5">
    <source>
        <dbReference type="ARBA" id="ARBA00022705"/>
    </source>
</evidence>
<dbReference type="PANTHER" id="PTHR34388:SF1">
    <property type="entry name" value="DNA POLYMERASE III SUBUNIT DELTA"/>
    <property type="match status" value="1"/>
</dbReference>
<evidence type="ECO:0000256" key="7">
    <source>
        <dbReference type="ARBA" id="ARBA00034754"/>
    </source>
</evidence>
<proteinExistence type="inferred from homology"/>
<evidence type="ECO:0000259" key="10">
    <source>
        <dbReference type="Pfam" id="PF14840"/>
    </source>
</evidence>
<keyword evidence="4" id="KW-0548">Nucleotidyltransferase</keyword>
<dbReference type="PANTHER" id="PTHR34388">
    <property type="entry name" value="DNA POLYMERASE III SUBUNIT DELTA"/>
    <property type="match status" value="1"/>
</dbReference>
<evidence type="ECO:0000256" key="8">
    <source>
        <dbReference type="ARBA" id="ARBA00049244"/>
    </source>
</evidence>
<dbReference type="Pfam" id="PF14840">
    <property type="entry name" value="DNA_pol3_delt_C"/>
    <property type="match status" value="1"/>
</dbReference>
<feature type="domain" description="DNA polymerase III delta N-terminal" evidence="9">
    <location>
        <begin position="20"/>
        <end position="137"/>
    </location>
</feature>
<dbReference type="RefSeq" id="WP_126128530.1">
    <property type="nucleotide sequence ID" value="NZ_CP034464.1"/>
</dbReference>
<reference evidence="11 12" key="1">
    <citation type="journal article" date="2011" name="Int. J. Syst. Evol. Microbiol.">
        <title>Description of Undibacterium oligocarboniphilum sp. nov., isolated from purified water, and Undibacterium pigrum strain CCUG 49012 as the type strain of Undibacterium parvum sp. nov., and emended descriptions of the genus Undibacterium and the species Undibacterium pigrum.</title>
        <authorList>
            <person name="Eder W."/>
            <person name="Wanner G."/>
            <person name="Ludwig W."/>
            <person name="Busse H.J."/>
            <person name="Ziemke-Kageler F."/>
            <person name="Lang E."/>
        </authorList>
    </citation>
    <scope>NUCLEOTIDE SEQUENCE [LARGE SCALE GENOMIC DNA]</scope>
    <source>
        <strain evidence="11 12">DSM 23061</strain>
    </source>
</reference>
<evidence type="ECO:0000313" key="11">
    <source>
        <dbReference type="EMBL" id="AZP13154.1"/>
    </source>
</evidence>
<dbReference type="EMBL" id="CP034464">
    <property type="protein sequence ID" value="AZP13154.1"/>
    <property type="molecule type" value="Genomic_DNA"/>
</dbReference>
<dbReference type="InterPro" id="IPR008921">
    <property type="entry name" value="DNA_pol3_clamp-load_cplx_C"/>
</dbReference>
<dbReference type="Gene3D" id="3.40.50.300">
    <property type="entry name" value="P-loop containing nucleotide triphosphate hydrolases"/>
    <property type="match status" value="1"/>
</dbReference>
<keyword evidence="5" id="KW-0235">DNA replication</keyword>
<dbReference type="KEGG" id="upv:EJN92_14795"/>
<sequence>MQLRFDAVDAHLSKGLSALYVITSDEHLLALETADKIRKVAKTQGFFERDILSVERSFKWGALLAANQSQSLFGDKKLIDLRIPTGKPGKDGGAAIQEYISKLSPDNLTLITLPKLDWATQKAAWVTSLQQAAVYIDIPLVERAQLPGWISQRLSAQGQSADRQSLDFIADRVEGNLLAAHQEIQKLGLLQAPGKLSFEVIHDAVLNVARYDVFKLNEAMLIGDVARLVRMLEGLKGEGEALPLVLWAVAEELRTLLKLKAGMAQGRPLGVMLKEFRIWGPREKLMEPALRRVSLASLQAALQEAAQVDKMVKGLRAKAFAGDAWDALLQLGLRVARSAPGSA</sequence>
<dbReference type="Proteomes" id="UP000275663">
    <property type="component" value="Chromosome"/>
</dbReference>
<dbReference type="GO" id="GO:0006261">
    <property type="term" value="P:DNA-templated DNA replication"/>
    <property type="evidence" value="ECO:0007669"/>
    <property type="project" value="TreeGrafter"/>
</dbReference>
<evidence type="ECO:0000256" key="4">
    <source>
        <dbReference type="ARBA" id="ARBA00022695"/>
    </source>
</evidence>
<feature type="domain" description="DNA polymerase III subunit delta C-terminal" evidence="10">
    <location>
        <begin position="214"/>
        <end position="313"/>
    </location>
</feature>
<dbReference type="InterPro" id="IPR032780">
    <property type="entry name" value="DNA_pol3_delt_C"/>
</dbReference>
<dbReference type="Pfam" id="PF06144">
    <property type="entry name" value="DNA_pol3_delta"/>
    <property type="match status" value="1"/>
</dbReference>
<dbReference type="SUPFAM" id="SSF48019">
    <property type="entry name" value="post-AAA+ oligomerization domain-like"/>
    <property type="match status" value="1"/>
</dbReference>
<dbReference type="AlphaFoldDB" id="A0A3S9HM30"/>
<dbReference type="InterPro" id="IPR010372">
    <property type="entry name" value="DNA_pol3_delta_N"/>
</dbReference>
<dbReference type="OrthoDB" id="9770982at2"/>
<evidence type="ECO:0000256" key="1">
    <source>
        <dbReference type="ARBA" id="ARBA00012417"/>
    </source>
</evidence>
<gene>
    <name evidence="11" type="ORF">EJN92_14795</name>
</gene>
<organism evidence="11 12">
    <name type="scientific">Undibacterium parvum</name>
    <dbReference type="NCBI Taxonomy" id="401471"/>
    <lineage>
        <taxon>Bacteria</taxon>
        <taxon>Pseudomonadati</taxon>
        <taxon>Pseudomonadota</taxon>
        <taxon>Betaproteobacteria</taxon>
        <taxon>Burkholderiales</taxon>
        <taxon>Oxalobacteraceae</taxon>
        <taxon>Undibacterium</taxon>
    </lineage>
</organism>
<dbReference type="GO" id="GO:0003677">
    <property type="term" value="F:DNA binding"/>
    <property type="evidence" value="ECO:0007669"/>
    <property type="project" value="InterPro"/>
</dbReference>
<dbReference type="InterPro" id="IPR027417">
    <property type="entry name" value="P-loop_NTPase"/>
</dbReference>
<keyword evidence="6" id="KW-0239">DNA-directed DNA polymerase</keyword>
<dbReference type="GO" id="GO:0003887">
    <property type="term" value="F:DNA-directed DNA polymerase activity"/>
    <property type="evidence" value="ECO:0007669"/>
    <property type="project" value="UniProtKB-KW"/>
</dbReference>
<accession>A0A3S9HM30</accession>
<comment type="similarity">
    <text evidence="7">Belongs to the DNA polymerase HolA subunit family.</text>
</comment>
<evidence type="ECO:0000256" key="2">
    <source>
        <dbReference type="ARBA" id="ARBA00017703"/>
    </source>
</evidence>
<dbReference type="Gene3D" id="1.20.272.10">
    <property type="match status" value="1"/>
</dbReference>
<dbReference type="EC" id="2.7.7.7" evidence="1"/>
<evidence type="ECO:0000313" key="12">
    <source>
        <dbReference type="Proteomes" id="UP000275663"/>
    </source>
</evidence>
<evidence type="ECO:0000256" key="3">
    <source>
        <dbReference type="ARBA" id="ARBA00022679"/>
    </source>
</evidence>
<dbReference type="InterPro" id="IPR005790">
    <property type="entry name" value="DNA_polIII_delta"/>
</dbReference>
<dbReference type="CDD" id="cd18138">
    <property type="entry name" value="HLD_clamp_pol_III_delta"/>
    <property type="match status" value="1"/>
</dbReference>
<keyword evidence="3" id="KW-0808">Transferase</keyword>
<dbReference type="Gene3D" id="1.10.8.60">
    <property type="match status" value="1"/>
</dbReference>
<evidence type="ECO:0000256" key="6">
    <source>
        <dbReference type="ARBA" id="ARBA00022932"/>
    </source>
</evidence>
<name>A0A3S9HM30_9BURK</name>
<dbReference type="NCBIfam" id="TIGR01128">
    <property type="entry name" value="holA"/>
    <property type="match status" value="1"/>
</dbReference>